<evidence type="ECO:0000313" key="2">
    <source>
        <dbReference type="Proteomes" id="UP001060215"/>
    </source>
</evidence>
<evidence type="ECO:0000313" key="1">
    <source>
        <dbReference type="EMBL" id="KAI8014365.1"/>
    </source>
</evidence>
<organism evidence="1 2">
    <name type="scientific">Camellia lanceoleosa</name>
    <dbReference type="NCBI Taxonomy" id="1840588"/>
    <lineage>
        <taxon>Eukaryota</taxon>
        <taxon>Viridiplantae</taxon>
        <taxon>Streptophyta</taxon>
        <taxon>Embryophyta</taxon>
        <taxon>Tracheophyta</taxon>
        <taxon>Spermatophyta</taxon>
        <taxon>Magnoliopsida</taxon>
        <taxon>eudicotyledons</taxon>
        <taxon>Gunneridae</taxon>
        <taxon>Pentapetalae</taxon>
        <taxon>asterids</taxon>
        <taxon>Ericales</taxon>
        <taxon>Theaceae</taxon>
        <taxon>Camellia</taxon>
    </lineage>
</organism>
<name>A0ACC0HM18_9ERIC</name>
<sequence length="57" mass="6425">MKWGVALCQGEEGGAEESMGLNKGKGKFIKELMNQELWVPKKPKETPRCWKATFSPD</sequence>
<accession>A0ACC0HM18</accession>
<reference evidence="1 2" key="1">
    <citation type="journal article" date="2022" name="Plant J.">
        <title>Chromosome-level genome of Camellia lanceoleosa provides a valuable resource for understanding genome evolution and self-incompatibility.</title>
        <authorList>
            <person name="Gong W."/>
            <person name="Xiao S."/>
            <person name="Wang L."/>
            <person name="Liao Z."/>
            <person name="Chang Y."/>
            <person name="Mo W."/>
            <person name="Hu G."/>
            <person name="Li W."/>
            <person name="Zhao G."/>
            <person name="Zhu H."/>
            <person name="Hu X."/>
            <person name="Ji K."/>
            <person name="Xiang X."/>
            <person name="Song Q."/>
            <person name="Yuan D."/>
            <person name="Jin S."/>
            <person name="Zhang L."/>
        </authorList>
    </citation>
    <scope>NUCLEOTIDE SEQUENCE [LARGE SCALE GENOMIC DNA]</scope>
    <source>
        <strain evidence="1">SQ_2022a</strain>
    </source>
</reference>
<dbReference type="Proteomes" id="UP001060215">
    <property type="component" value="Chromosome 4"/>
</dbReference>
<proteinExistence type="predicted"/>
<dbReference type="EMBL" id="CM045761">
    <property type="protein sequence ID" value="KAI8014365.1"/>
    <property type="molecule type" value="Genomic_DNA"/>
</dbReference>
<keyword evidence="2" id="KW-1185">Reference proteome</keyword>
<protein>
    <submittedName>
        <fullName evidence="1">Uncharacterized protein</fullName>
    </submittedName>
</protein>
<comment type="caution">
    <text evidence="1">The sequence shown here is derived from an EMBL/GenBank/DDBJ whole genome shotgun (WGS) entry which is preliminary data.</text>
</comment>
<gene>
    <name evidence="1" type="ORF">LOK49_LG05G03764</name>
</gene>